<dbReference type="PANTHER" id="PTHR46300">
    <property type="entry name" value="P450, PUTATIVE (EUROFUNG)-RELATED-RELATED"/>
    <property type="match status" value="1"/>
</dbReference>
<dbReference type="Gene3D" id="1.10.630.10">
    <property type="entry name" value="Cytochrome P450"/>
    <property type="match status" value="1"/>
</dbReference>
<dbReference type="InterPro" id="IPR036396">
    <property type="entry name" value="Cyt_P450_sf"/>
</dbReference>
<dbReference type="GO" id="GO:0016020">
    <property type="term" value="C:membrane"/>
    <property type="evidence" value="ECO:0007669"/>
    <property type="project" value="UniProtKB-SubCell"/>
</dbReference>
<evidence type="ECO:0000256" key="11">
    <source>
        <dbReference type="ARBA" id="ARBA00023033"/>
    </source>
</evidence>
<comment type="subcellular location">
    <subcellularLocation>
        <location evidence="2">Membrane</location>
        <topology evidence="2">Single-pass membrane protein</topology>
    </subcellularLocation>
</comment>
<evidence type="ECO:0000256" key="2">
    <source>
        <dbReference type="ARBA" id="ARBA00004167"/>
    </source>
</evidence>
<dbReference type="PRINTS" id="PR00463">
    <property type="entry name" value="EP450I"/>
</dbReference>
<dbReference type="SUPFAM" id="SSF48264">
    <property type="entry name" value="Cytochrome P450"/>
    <property type="match status" value="1"/>
</dbReference>
<evidence type="ECO:0000313" key="13">
    <source>
        <dbReference type="EMBL" id="KIM77257.1"/>
    </source>
</evidence>
<dbReference type="AlphaFoldDB" id="A0A0C3BIS5"/>
<dbReference type="GO" id="GO:0016705">
    <property type="term" value="F:oxidoreductase activity, acting on paired donors, with incorporation or reduction of molecular oxygen"/>
    <property type="evidence" value="ECO:0007669"/>
    <property type="project" value="InterPro"/>
</dbReference>
<proteinExistence type="inferred from homology"/>
<dbReference type="EMBL" id="KN833027">
    <property type="protein sequence ID" value="KIM77257.1"/>
    <property type="molecule type" value="Genomic_DNA"/>
</dbReference>
<dbReference type="InParanoid" id="A0A0C3BIS5"/>
<evidence type="ECO:0000256" key="8">
    <source>
        <dbReference type="ARBA" id="ARBA00022989"/>
    </source>
</evidence>
<dbReference type="Proteomes" id="UP000054166">
    <property type="component" value="Unassembled WGS sequence"/>
</dbReference>
<keyword evidence="7" id="KW-0479">Metal-binding</keyword>
<keyword evidence="6" id="KW-0812">Transmembrane</keyword>
<comment type="pathway">
    <text evidence="3">Secondary metabolite biosynthesis.</text>
</comment>
<evidence type="ECO:0000256" key="9">
    <source>
        <dbReference type="ARBA" id="ARBA00023002"/>
    </source>
</evidence>
<keyword evidence="14" id="KW-1185">Reference proteome</keyword>
<reference evidence="13 14" key="1">
    <citation type="submission" date="2014-04" db="EMBL/GenBank/DDBJ databases">
        <authorList>
            <consortium name="DOE Joint Genome Institute"/>
            <person name="Kuo A."/>
            <person name="Tarkka M."/>
            <person name="Buscot F."/>
            <person name="Kohler A."/>
            <person name="Nagy L.G."/>
            <person name="Floudas D."/>
            <person name="Copeland A."/>
            <person name="Barry K.W."/>
            <person name="Cichocki N."/>
            <person name="Veneault-Fourrey C."/>
            <person name="LaButti K."/>
            <person name="Lindquist E.A."/>
            <person name="Lipzen A."/>
            <person name="Lundell T."/>
            <person name="Morin E."/>
            <person name="Murat C."/>
            <person name="Sun H."/>
            <person name="Tunlid A."/>
            <person name="Henrissat B."/>
            <person name="Grigoriev I.V."/>
            <person name="Hibbett D.S."/>
            <person name="Martin F."/>
            <person name="Nordberg H.P."/>
            <person name="Cantor M.N."/>
            <person name="Hua S.X."/>
        </authorList>
    </citation>
    <scope>NUCLEOTIDE SEQUENCE [LARGE SCALE GENOMIC DNA]</scope>
    <source>
        <strain evidence="13 14">F 1598</strain>
    </source>
</reference>
<dbReference type="STRING" id="765440.A0A0C3BIS5"/>
<evidence type="ECO:0000256" key="6">
    <source>
        <dbReference type="ARBA" id="ARBA00022692"/>
    </source>
</evidence>
<evidence type="ECO:0000256" key="10">
    <source>
        <dbReference type="ARBA" id="ARBA00023004"/>
    </source>
</evidence>
<keyword evidence="5" id="KW-0349">Heme</keyword>
<accession>A0A0C3BIS5</accession>
<dbReference type="InterPro" id="IPR002401">
    <property type="entry name" value="Cyt_P450_E_grp-I"/>
</dbReference>
<dbReference type="CDD" id="cd11065">
    <property type="entry name" value="CYP64-like"/>
    <property type="match status" value="1"/>
</dbReference>
<reference evidence="14" key="2">
    <citation type="submission" date="2015-01" db="EMBL/GenBank/DDBJ databases">
        <title>Evolutionary Origins and Diversification of the Mycorrhizal Mutualists.</title>
        <authorList>
            <consortium name="DOE Joint Genome Institute"/>
            <consortium name="Mycorrhizal Genomics Consortium"/>
            <person name="Kohler A."/>
            <person name="Kuo A."/>
            <person name="Nagy L.G."/>
            <person name="Floudas D."/>
            <person name="Copeland A."/>
            <person name="Barry K.W."/>
            <person name="Cichocki N."/>
            <person name="Veneault-Fourrey C."/>
            <person name="LaButti K."/>
            <person name="Lindquist E.A."/>
            <person name="Lipzen A."/>
            <person name="Lundell T."/>
            <person name="Morin E."/>
            <person name="Murat C."/>
            <person name="Riley R."/>
            <person name="Ohm R."/>
            <person name="Sun H."/>
            <person name="Tunlid A."/>
            <person name="Henrissat B."/>
            <person name="Grigoriev I.V."/>
            <person name="Hibbett D.S."/>
            <person name="Martin F."/>
        </authorList>
    </citation>
    <scope>NUCLEOTIDE SEQUENCE [LARGE SCALE GENOMIC DNA]</scope>
    <source>
        <strain evidence="14">F 1598</strain>
    </source>
</reference>
<keyword evidence="12" id="KW-0472">Membrane</keyword>
<keyword evidence="9" id="KW-0560">Oxidoreductase</keyword>
<dbReference type="OrthoDB" id="2789670at2759"/>
<protein>
    <recommendedName>
        <fullName evidence="15">Cytochrome P450</fullName>
    </recommendedName>
</protein>
<comment type="cofactor">
    <cofactor evidence="1">
        <name>heme</name>
        <dbReference type="ChEBI" id="CHEBI:30413"/>
    </cofactor>
</comment>
<dbReference type="GO" id="GO:0020037">
    <property type="term" value="F:heme binding"/>
    <property type="evidence" value="ECO:0007669"/>
    <property type="project" value="InterPro"/>
</dbReference>
<organism evidence="13 14">
    <name type="scientific">Piloderma croceum (strain F 1598)</name>
    <dbReference type="NCBI Taxonomy" id="765440"/>
    <lineage>
        <taxon>Eukaryota</taxon>
        <taxon>Fungi</taxon>
        <taxon>Dikarya</taxon>
        <taxon>Basidiomycota</taxon>
        <taxon>Agaricomycotina</taxon>
        <taxon>Agaricomycetes</taxon>
        <taxon>Agaricomycetidae</taxon>
        <taxon>Atheliales</taxon>
        <taxon>Atheliaceae</taxon>
        <taxon>Piloderma</taxon>
    </lineage>
</organism>
<keyword evidence="8" id="KW-1133">Transmembrane helix</keyword>
<evidence type="ECO:0000313" key="14">
    <source>
        <dbReference type="Proteomes" id="UP000054166"/>
    </source>
</evidence>
<evidence type="ECO:0000256" key="3">
    <source>
        <dbReference type="ARBA" id="ARBA00005179"/>
    </source>
</evidence>
<sequence>MGSLLSILSPRSAIVGCLLLYVLSKQLRAKRSNLLPSPNGLPLIGHLHLMPPIRAWLWFDELSKKFNSPLIYLNLAGQDLIVINDYQTAVELMDKRSATYSSRPDLVVAGRYASTSKRLLFLPYGKQWRQQCTAFHHDMTPNKIITYLPIQIAETKLLMGGLLQTPERFMAHLRQYSANVILKITYGLDSEGGNQKVITQIYDVMERLLASANPGDNLVDLLPSLDHLPDFLAPWRAAALHQQKVTQSCFMGLLNEVKEKISHGELAHNGVFAAQLLQDKDRFQMDDLDVAYLAGLMFEAGTGKTAAALCTFILAAIAYPEVFKTAQAEVDRVCGDHWPTMDDFYHLEYTFQWRTVTTGGVPHMSSATEDDFFNGYRIPAGATILANYWGICFREKMYRQKYNAQLFEPHRWIEICPGKLLTVNSLFLVLSHLCYAFDIKVKEGVVVDTQAYTTGFDIEPEPFECSITPRAWRTQEIE</sequence>
<dbReference type="Pfam" id="PF00067">
    <property type="entry name" value="p450"/>
    <property type="match status" value="1"/>
</dbReference>
<dbReference type="GO" id="GO:0004497">
    <property type="term" value="F:monooxygenase activity"/>
    <property type="evidence" value="ECO:0007669"/>
    <property type="project" value="UniProtKB-KW"/>
</dbReference>
<evidence type="ECO:0000256" key="4">
    <source>
        <dbReference type="ARBA" id="ARBA00010617"/>
    </source>
</evidence>
<comment type="similarity">
    <text evidence="4">Belongs to the cytochrome P450 family.</text>
</comment>
<evidence type="ECO:0000256" key="1">
    <source>
        <dbReference type="ARBA" id="ARBA00001971"/>
    </source>
</evidence>
<dbReference type="HOGENOM" id="CLU_001570_2_3_1"/>
<evidence type="ECO:0008006" key="15">
    <source>
        <dbReference type="Google" id="ProtNLM"/>
    </source>
</evidence>
<evidence type="ECO:0000256" key="7">
    <source>
        <dbReference type="ARBA" id="ARBA00022723"/>
    </source>
</evidence>
<dbReference type="InterPro" id="IPR050364">
    <property type="entry name" value="Cytochrome_P450_fung"/>
</dbReference>
<evidence type="ECO:0000256" key="5">
    <source>
        <dbReference type="ARBA" id="ARBA00022617"/>
    </source>
</evidence>
<name>A0A0C3BIS5_PILCF</name>
<keyword evidence="11" id="KW-0503">Monooxygenase</keyword>
<dbReference type="GO" id="GO:0005506">
    <property type="term" value="F:iron ion binding"/>
    <property type="evidence" value="ECO:0007669"/>
    <property type="project" value="InterPro"/>
</dbReference>
<dbReference type="InterPro" id="IPR001128">
    <property type="entry name" value="Cyt_P450"/>
</dbReference>
<evidence type="ECO:0000256" key="12">
    <source>
        <dbReference type="ARBA" id="ARBA00023136"/>
    </source>
</evidence>
<dbReference type="PANTHER" id="PTHR46300:SF2">
    <property type="entry name" value="CYTOCHROME P450 MONOOXYGENASE ALNH-RELATED"/>
    <property type="match status" value="1"/>
</dbReference>
<keyword evidence="10" id="KW-0408">Iron</keyword>
<gene>
    <name evidence="13" type="ORF">PILCRDRAFT_825599</name>
</gene>